<dbReference type="NCBIfam" id="TIGR02937">
    <property type="entry name" value="sigma70-ECF"/>
    <property type="match status" value="1"/>
</dbReference>
<organism evidence="7 9">
    <name type="scientific">Butyricimonas paravirosa</name>
    <dbReference type="NCBI Taxonomy" id="1472417"/>
    <lineage>
        <taxon>Bacteria</taxon>
        <taxon>Pseudomonadati</taxon>
        <taxon>Bacteroidota</taxon>
        <taxon>Bacteroidia</taxon>
        <taxon>Bacteroidales</taxon>
        <taxon>Odoribacteraceae</taxon>
        <taxon>Butyricimonas</taxon>
    </lineage>
</organism>
<dbReference type="Proteomes" id="UP001302374">
    <property type="component" value="Chromosome"/>
</dbReference>
<reference evidence="7 9" key="2">
    <citation type="submission" date="2020-03" db="EMBL/GenBank/DDBJ databases">
        <title>Genomic Encyclopedia of Type Strains, Phase IV (KMG-IV): sequencing the most valuable type-strain genomes for metagenomic binning, comparative biology and taxonomic classification.</title>
        <authorList>
            <person name="Goeker M."/>
        </authorList>
    </citation>
    <scope>NUCLEOTIDE SEQUENCE [LARGE SCALE GENOMIC DNA]</scope>
    <source>
        <strain evidence="7 9">DSM 105722</strain>
    </source>
</reference>
<dbReference type="InterPro" id="IPR036388">
    <property type="entry name" value="WH-like_DNA-bd_sf"/>
</dbReference>
<sequence length="203" mass="24240">MMIPEKEETILLKNFNRRIEKDFGKVYSLFYNDLFYFTAKLYQHTEVEPRDAIHDVFLNLWQSPSLKFERLTDIKAYLYVSLRNHFKSYIRHHQCVEKYKAGQLLDKDSFEVDIIESETLSTFHYILGLLPEESAEILKLFFDGWKVEEIAQKLGKNKQTIYNKKSEAIAYLKNKLSKDSLLLLFILVNSERLQREKWGQKDL</sequence>
<dbReference type="Proteomes" id="UP000576368">
    <property type="component" value="Unassembled WGS sequence"/>
</dbReference>
<reference evidence="8 10" key="1">
    <citation type="submission" date="2019-09" db="EMBL/GenBank/DDBJ databases">
        <title>Butyricimonas paravirosa DSM 105722 (=214-4 = JCM 18677 = CCUG 65563).</title>
        <authorList>
            <person name="Le Roy T."/>
            <person name="Cani P.D."/>
        </authorList>
    </citation>
    <scope>NUCLEOTIDE SEQUENCE [LARGE SCALE GENOMIC DNA]</scope>
    <source>
        <strain evidence="8 10">DSM 105722</strain>
    </source>
</reference>
<dbReference type="InterPro" id="IPR013324">
    <property type="entry name" value="RNA_pol_sigma_r3/r4-like"/>
</dbReference>
<name>A0A7X6BJY1_9BACT</name>
<feature type="domain" description="RNA polymerase sigma-70 region 2" evidence="5">
    <location>
        <begin position="34"/>
        <end position="94"/>
    </location>
</feature>
<evidence type="ECO:0000259" key="5">
    <source>
        <dbReference type="Pfam" id="PF04542"/>
    </source>
</evidence>
<evidence type="ECO:0000313" key="7">
    <source>
        <dbReference type="EMBL" id="NJC18914.1"/>
    </source>
</evidence>
<dbReference type="Pfam" id="PF08281">
    <property type="entry name" value="Sigma70_r4_2"/>
    <property type="match status" value="1"/>
</dbReference>
<proteinExistence type="inferred from homology"/>
<gene>
    <name evidence="8" type="ORF">F1644_05635</name>
    <name evidence="7" type="ORF">GGR15_002542</name>
</gene>
<dbReference type="InterPro" id="IPR014284">
    <property type="entry name" value="RNA_pol_sigma-70_dom"/>
</dbReference>
<dbReference type="InterPro" id="IPR007627">
    <property type="entry name" value="RNA_pol_sigma70_r2"/>
</dbReference>
<dbReference type="SUPFAM" id="SSF88659">
    <property type="entry name" value="Sigma3 and sigma4 domains of RNA polymerase sigma factors"/>
    <property type="match status" value="1"/>
</dbReference>
<dbReference type="GeneID" id="86890754"/>
<evidence type="ECO:0000313" key="9">
    <source>
        <dbReference type="Proteomes" id="UP000576368"/>
    </source>
</evidence>
<dbReference type="Gene3D" id="1.10.1740.10">
    <property type="match status" value="1"/>
</dbReference>
<dbReference type="RefSeq" id="WP_087421257.1">
    <property type="nucleotide sequence ID" value="NZ_BMPA01000008.1"/>
</dbReference>
<dbReference type="GO" id="GO:0003677">
    <property type="term" value="F:DNA binding"/>
    <property type="evidence" value="ECO:0007669"/>
    <property type="project" value="InterPro"/>
</dbReference>
<feature type="domain" description="RNA polymerase sigma factor 70 region 4 type 2" evidence="6">
    <location>
        <begin position="126"/>
        <end position="168"/>
    </location>
</feature>
<evidence type="ECO:0000313" key="8">
    <source>
        <dbReference type="EMBL" id="WOF11776.1"/>
    </source>
</evidence>
<dbReference type="EMBL" id="CP043839">
    <property type="protein sequence ID" value="WOF11776.1"/>
    <property type="molecule type" value="Genomic_DNA"/>
</dbReference>
<dbReference type="GO" id="GO:0016987">
    <property type="term" value="F:sigma factor activity"/>
    <property type="evidence" value="ECO:0007669"/>
    <property type="project" value="UniProtKB-KW"/>
</dbReference>
<dbReference type="SUPFAM" id="SSF88946">
    <property type="entry name" value="Sigma2 domain of RNA polymerase sigma factors"/>
    <property type="match status" value="1"/>
</dbReference>
<evidence type="ECO:0000256" key="4">
    <source>
        <dbReference type="ARBA" id="ARBA00023163"/>
    </source>
</evidence>
<keyword evidence="3" id="KW-0731">Sigma factor</keyword>
<dbReference type="PANTHER" id="PTHR43133">
    <property type="entry name" value="RNA POLYMERASE ECF-TYPE SIGMA FACTO"/>
    <property type="match status" value="1"/>
</dbReference>
<dbReference type="EMBL" id="JAATLI010000008">
    <property type="protein sequence ID" value="NJC18914.1"/>
    <property type="molecule type" value="Genomic_DNA"/>
</dbReference>
<accession>A0A7X6BJY1</accession>
<evidence type="ECO:0000256" key="3">
    <source>
        <dbReference type="ARBA" id="ARBA00023082"/>
    </source>
</evidence>
<evidence type="ECO:0000259" key="6">
    <source>
        <dbReference type="Pfam" id="PF08281"/>
    </source>
</evidence>
<dbReference type="InterPro" id="IPR013249">
    <property type="entry name" value="RNA_pol_sigma70_r4_t2"/>
</dbReference>
<evidence type="ECO:0000256" key="1">
    <source>
        <dbReference type="ARBA" id="ARBA00010641"/>
    </source>
</evidence>
<keyword evidence="10" id="KW-1185">Reference proteome</keyword>
<keyword evidence="4" id="KW-0804">Transcription</keyword>
<keyword evidence="2" id="KW-0805">Transcription regulation</keyword>
<dbReference type="GO" id="GO:0006352">
    <property type="term" value="P:DNA-templated transcription initiation"/>
    <property type="evidence" value="ECO:0007669"/>
    <property type="project" value="InterPro"/>
</dbReference>
<dbReference type="Gene3D" id="1.10.10.10">
    <property type="entry name" value="Winged helix-like DNA-binding domain superfamily/Winged helix DNA-binding domain"/>
    <property type="match status" value="1"/>
</dbReference>
<dbReference type="InterPro" id="IPR013325">
    <property type="entry name" value="RNA_pol_sigma_r2"/>
</dbReference>
<protein>
    <submittedName>
        <fullName evidence="7">RNA polymerase sigma-70 factor (ECF subfamily)</fullName>
    </submittedName>
    <submittedName>
        <fullName evidence="8">Sigma-70 family RNA polymerase sigma factor</fullName>
    </submittedName>
</protein>
<dbReference type="PANTHER" id="PTHR43133:SF46">
    <property type="entry name" value="RNA POLYMERASE SIGMA-70 FACTOR ECF SUBFAMILY"/>
    <property type="match status" value="1"/>
</dbReference>
<evidence type="ECO:0000256" key="2">
    <source>
        <dbReference type="ARBA" id="ARBA00023015"/>
    </source>
</evidence>
<evidence type="ECO:0000313" key="10">
    <source>
        <dbReference type="Proteomes" id="UP001302374"/>
    </source>
</evidence>
<dbReference type="AlphaFoldDB" id="A0A7X6BJY1"/>
<dbReference type="InterPro" id="IPR039425">
    <property type="entry name" value="RNA_pol_sigma-70-like"/>
</dbReference>
<dbReference type="Pfam" id="PF04542">
    <property type="entry name" value="Sigma70_r2"/>
    <property type="match status" value="1"/>
</dbReference>
<comment type="similarity">
    <text evidence="1">Belongs to the sigma-70 factor family. ECF subfamily.</text>
</comment>